<keyword evidence="1" id="KW-0521">NADP</keyword>
<proteinExistence type="predicted"/>
<dbReference type="HOGENOM" id="CLU_490697_0_0_7"/>
<dbReference type="GO" id="GO:0003995">
    <property type="term" value="F:acyl-CoA dehydrogenase activity"/>
    <property type="evidence" value="ECO:0007669"/>
    <property type="project" value="InterPro"/>
</dbReference>
<protein>
    <submittedName>
        <fullName evidence="2">Acyl-CoA reductase</fullName>
    </submittedName>
</protein>
<evidence type="ECO:0000313" key="2">
    <source>
        <dbReference type="EMBL" id="ACL02859.1"/>
    </source>
</evidence>
<dbReference type="KEGG" id="dal:Dalk_1156"/>
<dbReference type="EMBL" id="CP001322">
    <property type="protein sequence ID" value="ACL02859.1"/>
    <property type="molecule type" value="Genomic_DNA"/>
</dbReference>
<evidence type="ECO:0000256" key="1">
    <source>
        <dbReference type="ARBA" id="ARBA00022857"/>
    </source>
</evidence>
<evidence type="ECO:0000313" key="3">
    <source>
        <dbReference type="Proteomes" id="UP000000739"/>
    </source>
</evidence>
<dbReference type="Proteomes" id="UP000000739">
    <property type="component" value="Chromosome"/>
</dbReference>
<gene>
    <name evidence="2" type="ordered locus">Dalk_1156</name>
</gene>
<keyword evidence="3" id="KW-1185">Reference proteome</keyword>
<dbReference type="InterPro" id="IPR008670">
    <property type="entry name" value="CoA_reduct_LuxC"/>
</dbReference>
<organism evidence="2 3">
    <name type="scientific">Desulfatibacillum aliphaticivorans</name>
    <dbReference type="NCBI Taxonomy" id="218208"/>
    <lineage>
        <taxon>Bacteria</taxon>
        <taxon>Pseudomonadati</taxon>
        <taxon>Thermodesulfobacteriota</taxon>
        <taxon>Desulfobacteria</taxon>
        <taxon>Desulfobacterales</taxon>
        <taxon>Desulfatibacillaceae</taxon>
        <taxon>Desulfatibacillum</taxon>
    </lineage>
</organism>
<dbReference type="eggNOG" id="COG1012">
    <property type="taxonomic scope" value="Bacteria"/>
</dbReference>
<dbReference type="RefSeq" id="WP_012610296.1">
    <property type="nucleotide sequence ID" value="NC_011768.1"/>
</dbReference>
<reference evidence="2 3" key="1">
    <citation type="journal article" date="2012" name="Environ. Microbiol.">
        <title>The genome sequence of Desulfatibacillum alkenivorans AK-01: a blueprint for anaerobic alkane oxidation.</title>
        <authorList>
            <person name="Callaghan A.V."/>
            <person name="Morris B.E."/>
            <person name="Pereira I.A."/>
            <person name="McInerney M.J."/>
            <person name="Austin R.N."/>
            <person name="Groves J.T."/>
            <person name="Kukor J.J."/>
            <person name="Suflita J.M."/>
            <person name="Young L.Y."/>
            <person name="Zylstra G.J."/>
            <person name="Wawrik B."/>
        </authorList>
    </citation>
    <scope>NUCLEOTIDE SEQUENCE [LARGE SCALE GENOMIC DNA]</scope>
    <source>
        <strain evidence="2 3">AK-01</strain>
    </source>
</reference>
<accession>B8F9B3</accession>
<dbReference type="GO" id="GO:0008218">
    <property type="term" value="P:bioluminescence"/>
    <property type="evidence" value="ECO:0007669"/>
    <property type="project" value="InterPro"/>
</dbReference>
<dbReference type="Pfam" id="PF05893">
    <property type="entry name" value="LuxC"/>
    <property type="match status" value="1"/>
</dbReference>
<dbReference type="AlphaFoldDB" id="B8F9B3"/>
<name>B8F9B3_DESAL</name>
<sequence>MKDDLKEEGWRLVDSNMQNLCAKFDLLHSDENNVMRLPFLIKGSLRTPARVDFDDILRAFDAAEKVAPAGAFISHAQLEKVQVLREPVINRKTMRPTGAYQYSVMPVFSPREVLENDFSALCALYNTPFQEILELLKSLGALFAQEKTFLDSLRDLTIQTAQLPDQWHNLGFDALGMLIDPCSAKAMVDKDLGVWGLAGSRFLDGWVELPGAAVLPAPVHLIAAQALGEAPAWESRKPSMRAMPTRQLHITAGNAPQIPFISALRAILTKSAAVIKSPYGATLPGALLSLGLPAAAPDHPITRHLSIVYWPGGEAAVEDAFFAPNAFDRIVVWGAPDAVESVKKRALFTKVLTFNPRYGVSMIGREAFAESLEDLAAGAVADSLVANQKACIASQIHYIEADEDQARLYAQALQRTLAAFDRASPNYVDPFFVGEVKRVMRGVLIDGDWFVNSEEGRFCSGVVLVDREIPLSAVTMQRMIIVRRLDRLESALPYLHPGVSTVSMAPLSVKERLRDEIAARGVSNIVDLGHSGTMFPGMSHDGMMALSELVDWKNG</sequence>